<organism evidence="1 2">
    <name type="scientific">Roseibium aggregatum</name>
    <dbReference type="NCBI Taxonomy" id="187304"/>
    <lineage>
        <taxon>Bacteria</taxon>
        <taxon>Pseudomonadati</taxon>
        <taxon>Pseudomonadota</taxon>
        <taxon>Alphaproteobacteria</taxon>
        <taxon>Hyphomicrobiales</taxon>
        <taxon>Stappiaceae</taxon>
        <taxon>Roseibium</taxon>
    </lineage>
</organism>
<evidence type="ECO:0000313" key="2">
    <source>
        <dbReference type="Proteomes" id="UP000598467"/>
    </source>
</evidence>
<proteinExistence type="predicted"/>
<dbReference type="Proteomes" id="UP000598467">
    <property type="component" value="Unassembled WGS sequence"/>
</dbReference>
<keyword evidence="1" id="KW-0813">Transport</keyword>
<dbReference type="AlphaFoldDB" id="A0A926NYU5"/>
<comment type="caution">
    <text evidence="1">The sequence shown here is derived from an EMBL/GenBank/DDBJ whole genome shotgun (WGS) entry which is preliminary data.</text>
</comment>
<dbReference type="EMBL" id="JABFCZ010000010">
    <property type="protein sequence ID" value="MBD1546615.1"/>
    <property type="molecule type" value="Genomic_DNA"/>
</dbReference>
<protein>
    <submittedName>
        <fullName evidence="1">Sugar transporter</fullName>
    </submittedName>
</protein>
<gene>
    <name evidence="1" type="ORF">HK439_10095</name>
</gene>
<accession>A0A926NYU5</accession>
<name>A0A926NYU5_9HYPH</name>
<reference evidence="1" key="1">
    <citation type="submission" date="2020-05" db="EMBL/GenBank/DDBJ databases">
        <title>Identification of trans-AT polyketide cluster in two marine bacteria, producers of a novel glutaramide-containing polyketide sesbanimide D and analogs.</title>
        <authorList>
            <person name="Kacar D."/>
            <person name="Rodriguez P."/>
            <person name="Canedo L."/>
            <person name="Gonzalez E."/>
            <person name="Galan B."/>
            <person name="De La Calle F."/>
            <person name="Garcia J.L."/>
        </authorList>
    </citation>
    <scope>NUCLEOTIDE SEQUENCE</scope>
    <source>
        <strain evidence="1">PHM038</strain>
    </source>
</reference>
<evidence type="ECO:0000313" key="1">
    <source>
        <dbReference type="EMBL" id="MBD1546615.1"/>
    </source>
</evidence>
<keyword evidence="1" id="KW-0762">Sugar transport</keyword>
<sequence>MFARLLAFAFITLMLIGPLAALASFASYPHTSNAAMQQKSMCLTTGIGCGSGHILLPAIGRM</sequence>
<dbReference type="RefSeq" id="WP_190291287.1">
    <property type="nucleotide sequence ID" value="NZ_JABFCZ010000010.1"/>
</dbReference>